<organism evidence="1 2">
    <name type="scientific">Chryseobacterium indoltheticum</name>
    <dbReference type="NCBI Taxonomy" id="254"/>
    <lineage>
        <taxon>Bacteria</taxon>
        <taxon>Pseudomonadati</taxon>
        <taxon>Bacteroidota</taxon>
        <taxon>Flavobacteriia</taxon>
        <taxon>Flavobacteriales</taxon>
        <taxon>Weeksellaceae</taxon>
        <taxon>Chryseobacterium group</taxon>
        <taxon>Chryseobacterium</taxon>
    </lineage>
</organism>
<dbReference type="Proteomes" id="UP000254282">
    <property type="component" value="Unassembled WGS sequence"/>
</dbReference>
<accession>A0A381FFB0</accession>
<evidence type="ECO:0000313" key="1">
    <source>
        <dbReference type="EMBL" id="SUX45197.1"/>
    </source>
</evidence>
<protein>
    <submittedName>
        <fullName evidence="1">Uncharacterized protein</fullName>
    </submittedName>
</protein>
<dbReference type="EMBL" id="UFVR01000004">
    <property type="protein sequence ID" value="SUX45197.1"/>
    <property type="molecule type" value="Genomic_DNA"/>
</dbReference>
<dbReference type="AlphaFoldDB" id="A0A381FFB0"/>
<reference evidence="1 2" key="1">
    <citation type="submission" date="2018-06" db="EMBL/GenBank/DDBJ databases">
        <authorList>
            <consortium name="Pathogen Informatics"/>
            <person name="Doyle S."/>
        </authorList>
    </citation>
    <scope>NUCLEOTIDE SEQUENCE [LARGE SCALE GENOMIC DNA]</scope>
    <source>
        <strain evidence="1 2">NCTC13532</strain>
    </source>
</reference>
<gene>
    <name evidence="1" type="ORF">NCTC13532_01183</name>
</gene>
<evidence type="ECO:0000313" key="2">
    <source>
        <dbReference type="Proteomes" id="UP000254282"/>
    </source>
</evidence>
<sequence length="32" mass="3739">MCNYWYEVNTIKNSLLIFIIKKSAAFKLNTAT</sequence>
<name>A0A381FFB0_9FLAO</name>
<proteinExistence type="predicted"/>